<proteinExistence type="inferred from homology"/>
<evidence type="ECO:0000256" key="1">
    <source>
        <dbReference type="ARBA" id="ARBA00005921"/>
    </source>
</evidence>
<feature type="compositionally biased region" description="Basic and acidic residues" evidence="4">
    <location>
        <begin position="86"/>
        <end position="96"/>
    </location>
</feature>
<feature type="region of interest" description="Disordered" evidence="4">
    <location>
        <begin position="664"/>
        <end position="724"/>
    </location>
</feature>
<evidence type="ECO:0000313" key="5">
    <source>
        <dbReference type="EMBL" id="RWR97212.1"/>
    </source>
</evidence>
<sequence>MSPATTKKRRAEKRRYALSLSGGEQHFLTLVVDGGSVEELDSNKQADDLKVYLFSNWMDRRSWLWSRKSSEKSPGETECSGSLPSHSERFSDDQEVSKVSPNHIQSLEVSLNTFGGEVHDNMKSITEKLSAALSNISAKEELVRQHAKVAEEAVSGWEKAETEVIALKQQLEAAMQKNSALEDRVGHLDSALKECMRQLWQAREENEQKLHETITKKTLEWESSKSGLESQLNELQIQLNSAKANAVDASVKHDLQLKLEAVEKENSALKLELCTQAEELKFRTLERELSTWAAETASRQHLQSIKKVAKLEAKCRKIQAAACKGSSINDHKSILSSFYVGPCIDNQSVSGKQLLAVKTDIQKMGGVELTEYEPSCSDSWASTLTAEFDQFKNKKVISRKLSVVSPDMEFMDDFLEMEKLSSLVDMEKDGRDSEFSVITDSVDRDNSSSNSELEALLQKTANLEEKLQKLEGEKAALDLAITARQDQLETSQSQLMKAEKTLMELQWQLASADELRKSVEVELEAANAMRKDAESQLKAVNVEVQTLLARVDSLELEVKEEQALSKEVAMKCHKLEDELSRKIHGTELWQAVDSYGDLDIKHEKELAVAAGKLAECQKTIASLGKQLKALATLEDLFDSDMSEPNEVPPVLSGEQSTSYSNEVYCSKKVEPSNTVDDYSPSNSKDEELPSSSSSSTNHDSEKSRNGFRKLFFRNKNGSSPIENQ</sequence>
<reference evidence="5 6" key="1">
    <citation type="journal article" date="2019" name="Nat. Plants">
        <title>Stout camphor tree genome fills gaps in understanding of flowering plant genome evolution.</title>
        <authorList>
            <person name="Chaw S.M."/>
            <person name="Liu Y.C."/>
            <person name="Wu Y.W."/>
            <person name="Wang H.Y."/>
            <person name="Lin C.I."/>
            <person name="Wu C.S."/>
            <person name="Ke H.M."/>
            <person name="Chang L.Y."/>
            <person name="Hsu C.Y."/>
            <person name="Yang H.T."/>
            <person name="Sudianto E."/>
            <person name="Hsu M.H."/>
            <person name="Wu K.P."/>
            <person name="Wang L.N."/>
            <person name="Leebens-Mack J.H."/>
            <person name="Tsai I.J."/>
        </authorList>
    </citation>
    <scope>NUCLEOTIDE SEQUENCE [LARGE SCALE GENOMIC DNA]</scope>
    <source>
        <strain evidence="6">cv. Chaw 1501</strain>
        <tissue evidence="5">Young leaves</tissue>
    </source>
</reference>
<feature type="compositionally biased region" description="Polar residues" evidence="4">
    <location>
        <begin position="671"/>
        <end position="680"/>
    </location>
</feature>
<comment type="similarity">
    <text evidence="1">Belongs to the FPP family.</text>
</comment>
<accession>A0A3S4Q0M7</accession>
<keyword evidence="6" id="KW-1185">Reference proteome</keyword>
<keyword evidence="2 3" id="KW-0175">Coiled coil</keyword>
<evidence type="ECO:0000256" key="4">
    <source>
        <dbReference type="SAM" id="MobiDB-lite"/>
    </source>
</evidence>
<dbReference type="AlphaFoldDB" id="A0A3S4Q0M7"/>
<organism evidence="5 6">
    <name type="scientific">Cinnamomum micranthum f. kanehirae</name>
    <dbReference type="NCBI Taxonomy" id="337451"/>
    <lineage>
        <taxon>Eukaryota</taxon>
        <taxon>Viridiplantae</taxon>
        <taxon>Streptophyta</taxon>
        <taxon>Embryophyta</taxon>
        <taxon>Tracheophyta</taxon>
        <taxon>Spermatophyta</taxon>
        <taxon>Magnoliopsida</taxon>
        <taxon>Magnoliidae</taxon>
        <taxon>Laurales</taxon>
        <taxon>Lauraceae</taxon>
        <taxon>Cinnamomum</taxon>
    </lineage>
</organism>
<feature type="compositionally biased region" description="Polar residues" evidence="4">
    <location>
        <begin position="715"/>
        <end position="724"/>
    </location>
</feature>
<name>A0A3S4Q0M7_9MAGN</name>
<dbReference type="Proteomes" id="UP000283530">
    <property type="component" value="Unassembled WGS sequence"/>
</dbReference>
<feature type="coiled-coil region" evidence="3">
    <location>
        <begin position="446"/>
        <end position="564"/>
    </location>
</feature>
<comment type="caution">
    <text evidence="5">The sequence shown here is derived from an EMBL/GenBank/DDBJ whole genome shotgun (WGS) entry which is preliminary data.</text>
</comment>
<dbReference type="Pfam" id="PF05911">
    <property type="entry name" value="FPP"/>
    <property type="match status" value="4"/>
</dbReference>
<feature type="region of interest" description="Disordered" evidence="4">
    <location>
        <begin position="68"/>
        <end position="96"/>
    </location>
</feature>
<dbReference type="EMBL" id="QPKB01000012">
    <property type="protein sequence ID" value="RWR97212.1"/>
    <property type="molecule type" value="Genomic_DNA"/>
</dbReference>
<dbReference type="PANTHER" id="PTHR31580:SF49">
    <property type="entry name" value="FILAMENT-LIKE PLANT PROTEIN 3"/>
    <property type="match status" value="1"/>
</dbReference>
<dbReference type="PANTHER" id="PTHR31580">
    <property type="entry name" value="FILAMENT-LIKE PLANT PROTEIN 4"/>
    <property type="match status" value="1"/>
</dbReference>
<dbReference type="InterPro" id="IPR008587">
    <property type="entry name" value="FPP_plant"/>
</dbReference>
<evidence type="ECO:0000313" key="6">
    <source>
        <dbReference type="Proteomes" id="UP000283530"/>
    </source>
</evidence>
<dbReference type="STRING" id="337451.A0A3S4Q0M7"/>
<evidence type="ECO:0000256" key="3">
    <source>
        <dbReference type="SAM" id="Coils"/>
    </source>
</evidence>
<dbReference type="OrthoDB" id="128924at2759"/>
<gene>
    <name evidence="5" type="ORF">CKAN_02663200</name>
</gene>
<protein>
    <submittedName>
        <fullName evidence="5">Filament-like plant protein 3</fullName>
    </submittedName>
</protein>
<evidence type="ECO:0000256" key="2">
    <source>
        <dbReference type="ARBA" id="ARBA00023054"/>
    </source>
</evidence>
<feature type="coiled-coil region" evidence="3">
    <location>
        <begin position="157"/>
        <end position="272"/>
    </location>
</feature>